<feature type="transmembrane region" description="Helical" evidence="1">
    <location>
        <begin position="39"/>
        <end position="58"/>
    </location>
</feature>
<dbReference type="EMBL" id="CP040098">
    <property type="protein sequence ID" value="QCQ20950.1"/>
    <property type="molecule type" value="Genomic_DNA"/>
</dbReference>
<evidence type="ECO:0000256" key="1">
    <source>
        <dbReference type="SAM" id="Phobius"/>
    </source>
</evidence>
<sequence length="64" mass="7367">MEYWLTVVGLICFLEGLPYLAFPEQIKRWLRQVVQMPPAQLRVMGGVLMVVGLFFVYVGRRHGG</sequence>
<evidence type="ECO:0000313" key="2">
    <source>
        <dbReference type="EMBL" id="QCQ20950.1"/>
    </source>
</evidence>
<dbReference type="AlphaFoldDB" id="A0A4P8KZV3"/>
<organism evidence="2 3">
    <name type="scientific">Desulfoglaeba alkanexedens ALDC</name>
    <dbReference type="NCBI Taxonomy" id="980445"/>
    <lineage>
        <taxon>Bacteria</taxon>
        <taxon>Pseudomonadati</taxon>
        <taxon>Thermodesulfobacteriota</taxon>
        <taxon>Syntrophobacteria</taxon>
        <taxon>Syntrophobacterales</taxon>
        <taxon>Syntrophobacteraceae</taxon>
        <taxon>Desulfoglaeba</taxon>
    </lineage>
</organism>
<proteinExistence type="predicted"/>
<protein>
    <submittedName>
        <fullName evidence="2">DUF2065 domain-containing protein</fullName>
    </submittedName>
</protein>
<dbReference type="OrthoDB" id="9815199at2"/>
<accession>A0A4P8KZV3</accession>
<dbReference type="Pfam" id="PF09838">
    <property type="entry name" value="DUF2065"/>
    <property type="match status" value="1"/>
</dbReference>
<dbReference type="RefSeq" id="WP_137422920.1">
    <property type="nucleotide sequence ID" value="NZ_CP040098.1"/>
</dbReference>
<keyword evidence="3" id="KW-1185">Reference proteome</keyword>
<reference evidence="2 3" key="2">
    <citation type="submission" date="2019-05" db="EMBL/GenBank/DDBJ databases">
        <authorList>
            <person name="Suflita J.M."/>
            <person name="Marks C.R."/>
        </authorList>
    </citation>
    <scope>NUCLEOTIDE SEQUENCE [LARGE SCALE GENOMIC DNA]</scope>
    <source>
        <strain evidence="2 3">ALDC</strain>
    </source>
</reference>
<gene>
    <name evidence="2" type="ORF">FDQ92_01280</name>
</gene>
<evidence type="ECO:0000313" key="3">
    <source>
        <dbReference type="Proteomes" id="UP000298602"/>
    </source>
</evidence>
<keyword evidence="1" id="KW-1133">Transmembrane helix</keyword>
<keyword evidence="1" id="KW-0472">Membrane</keyword>
<dbReference type="PANTHER" id="PTHR38602">
    <property type="entry name" value="INNER MEMBRANE PROTEIN-RELATED"/>
    <property type="match status" value="1"/>
</dbReference>
<dbReference type="Proteomes" id="UP000298602">
    <property type="component" value="Chromosome"/>
</dbReference>
<dbReference type="PANTHER" id="PTHR38602:SF1">
    <property type="entry name" value="INNER MEMBRANE PROTEIN"/>
    <property type="match status" value="1"/>
</dbReference>
<dbReference type="KEGG" id="dax:FDQ92_01280"/>
<name>A0A4P8KZV3_9BACT</name>
<dbReference type="InterPro" id="IPR019201">
    <property type="entry name" value="DUF2065"/>
</dbReference>
<reference evidence="2 3" key="1">
    <citation type="submission" date="2019-05" db="EMBL/GenBank/DDBJ databases">
        <title>The Complete Genome Sequence of the n-alkane-degrading Desulfoglaeba alkanexedens ALDC reveals multiple alkylsuccinate synthase gene clusters.</title>
        <authorList>
            <person name="Callaghan A.V."/>
            <person name="Davidova I.A."/>
            <person name="Duncan K.E."/>
            <person name="Morris B."/>
            <person name="McInerney M.J."/>
        </authorList>
    </citation>
    <scope>NUCLEOTIDE SEQUENCE [LARGE SCALE GENOMIC DNA]</scope>
    <source>
        <strain evidence="2 3">ALDC</strain>
    </source>
</reference>
<keyword evidence="1" id="KW-0812">Transmembrane</keyword>